<dbReference type="InterPro" id="IPR029063">
    <property type="entry name" value="SAM-dependent_MTases_sf"/>
</dbReference>
<proteinExistence type="predicted"/>
<keyword evidence="2" id="KW-0808">Transferase</keyword>
<dbReference type="Pfam" id="PF13649">
    <property type="entry name" value="Methyltransf_25"/>
    <property type="match status" value="1"/>
</dbReference>
<accession>I3WHX4</accession>
<name>I3WHX4_BIFBI</name>
<gene>
    <name evidence="2" type="primary">tam</name>
    <name evidence="2" type="ORF">BBB_0895</name>
</gene>
<dbReference type="EC" id="2.1.1.144" evidence="2"/>
<sequence length="95" mass="10461">MIIYSNYYYIGSIHHVVSVLSGACKWLLPEDDGGVKRMPDIGCGPGNSTAVLRERYPHAEILGVDSSPDMIEAARKAYPDIDFQLCDVSTHRCSS</sequence>
<dbReference type="Proteomes" id="UP000006173">
    <property type="component" value="Chromosome"/>
</dbReference>
<protein>
    <submittedName>
        <fullName evidence="2">Trans-aconitate 2-methyl transferase</fullName>
        <ecNumber evidence="2">2.1.1.144</ecNumber>
    </submittedName>
</protein>
<feature type="domain" description="Methyltransferase" evidence="1">
    <location>
        <begin position="40"/>
        <end position="89"/>
    </location>
</feature>
<dbReference type="SUPFAM" id="SSF53335">
    <property type="entry name" value="S-adenosyl-L-methionine-dependent methyltransferases"/>
    <property type="match status" value="1"/>
</dbReference>
<dbReference type="GO" id="GO:0030798">
    <property type="term" value="F:trans-aconitate 2-methyltransferase activity"/>
    <property type="evidence" value="ECO:0007669"/>
    <property type="project" value="UniProtKB-EC"/>
</dbReference>
<dbReference type="InterPro" id="IPR041698">
    <property type="entry name" value="Methyltransf_25"/>
</dbReference>
<dbReference type="AlphaFoldDB" id="I3WHX4"/>
<dbReference type="KEGG" id="bbf:BBB_0895"/>
<dbReference type="GO" id="GO:0032259">
    <property type="term" value="P:methylation"/>
    <property type="evidence" value="ECO:0007669"/>
    <property type="project" value="UniProtKB-KW"/>
</dbReference>
<dbReference type="Gene3D" id="3.40.50.150">
    <property type="entry name" value="Vaccinia Virus protein VP39"/>
    <property type="match status" value="1"/>
</dbReference>
<dbReference type="HOGENOM" id="CLU_184263_0_0_11"/>
<evidence type="ECO:0000313" key="3">
    <source>
        <dbReference type="Proteomes" id="UP000006173"/>
    </source>
</evidence>
<organism evidence="2 3">
    <name type="scientific">Bifidobacterium bifidum BGN4</name>
    <dbReference type="NCBI Taxonomy" id="484020"/>
    <lineage>
        <taxon>Bacteria</taxon>
        <taxon>Bacillati</taxon>
        <taxon>Actinomycetota</taxon>
        <taxon>Actinomycetes</taxon>
        <taxon>Bifidobacteriales</taxon>
        <taxon>Bifidobacteriaceae</taxon>
        <taxon>Bifidobacterium</taxon>
    </lineage>
</organism>
<evidence type="ECO:0000313" key="2">
    <source>
        <dbReference type="EMBL" id="AFL04487.1"/>
    </source>
</evidence>
<evidence type="ECO:0000259" key="1">
    <source>
        <dbReference type="Pfam" id="PF13649"/>
    </source>
</evidence>
<dbReference type="PATRIC" id="fig|484020.3.peg.883"/>
<keyword evidence="2" id="KW-0489">Methyltransferase</keyword>
<reference evidence="2 3" key="1">
    <citation type="journal article" date="2012" name="J. Bacteriol.">
        <title>Complete Genome Sequence of the Probiotic Bacterium Bifidobacterium bifidum Strain BGN4.</title>
        <authorList>
            <person name="Yu D.S."/>
            <person name="Jeong H."/>
            <person name="Lee D.H."/>
            <person name="Kwon S.K."/>
            <person name="Song J.Y."/>
            <person name="Kim B.K."/>
            <person name="Park M.S."/>
            <person name="Ji G.E."/>
            <person name="Oh T.K."/>
            <person name="Kim J.F."/>
        </authorList>
    </citation>
    <scope>NUCLEOTIDE SEQUENCE [LARGE SCALE GENOMIC DNA]</scope>
    <source>
        <strain evidence="2 3">BGN4</strain>
    </source>
</reference>
<dbReference type="EMBL" id="CP001361">
    <property type="protein sequence ID" value="AFL04487.1"/>
    <property type="molecule type" value="Genomic_DNA"/>
</dbReference>
<dbReference type="CDD" id="cd02440">
    <property type="entry name" value="AdoMet_MTases"/>
    <property type="match status" value="1"/>
</dbReference>